<comment type="caution">
    <text evidence="2">The sequence shown here is derived from an EMBL/GenBank/DDBJ whole genome shotgun (WGS) entry which is preliminary data.</text>
</comment>
<reference evidence="2" key="1">
    <citation type="submission" date="2022-11" db="EMBL/GenBank/DDBJ databases">
        <authorList>
            <person name="Petersen C."/>
        </authorList>
    </citation>
    <scope>NUCLEOTIDE SEQUENCE</scope>
    <source>
        <strain evidence="2">IBT 26290</strain>
    </source>
</reference>
<dbReference type="SUPFAM" id="SSF56300">
    <property type="entry name" value="Metallo-dependent phosphatases"/>
    <property type="match status" value="1"/>
</dbReference>
<dbReference type="PANTHER" id="PTHR32440">
    <property type="entry name" value="PHOSPHATASE DCR2-RELATED-RELATED"/>
    <property type="match status" value="1"/>
</dbReference>
<dbReference type="Proteomes" id="UP001149163">
    <property type="component" value="Unassembled WGS sequence"/>
</dbReference>
<gene>
    <name evidence="2" type="ORF">N7482_001549</name>
</gene>
<dbReference type="GeneID" id="81422850"/>
<dbReference type="GO" id="GO:0005737">
    <property type="term" value="C:cytoplasm"/>
    <property type="evidence" value="ECO:0007669"/>
    <property type="project" value="TreeGrafter"/>
</dbReference>
<name>A0A9W9IFU3_9EURO</name>
<dbReference type="AlphaFoldDB" id="A0A9W9IFU3"/>
<dbReference type="Gene3D" id="3.60.21.10">
    <property type="match status" value="1"/>
</dbReference>
<accession>A0A9W9IFU3</accession>
<evidence type="ECO:0000259" key="1">
    <source>
        <dbReference type="Pfam" id="PF00149"/>
    </source>
</evidence>
<sequence length="426" mass="48091">MLAKDSIQHIMKPRSPKKLDDRNLRFTKNGTFQISVFSDLHFAENATLDSMTKRVMSHVLSREDVQLVVLNGDLISGEATDGDNSGHYLHEVVTPLVEMDIPWASTYGNHDSEINLNPMKDIYDHEIQYKNSLTRSMVTGPKAGVTNYYLPVYPHESSEDTPSLILWFFDSKGGHYATNRGINGLSGTRGDWVHEDVQFVPTYNHRPLTKSKQVVEWFINQNANLTAKYRKVIPSLAFYHIPAHAMFSYQEEEFDSKATPGINGEIVVSQGSGDTNYTGQDNQFMQALLNTTGLIATFSGHDHDNDWCFKWNGSIVEQELTGNGVNMCYGRHTGYGGYGDAARGGRQIFLDQRAMEDEIQTWIRLEDGTTSAAITLNATYGQDQYEEVARRMVQASRVSSTHEQSVLLPWVVLWSLTLVCFRVHLF</sequence>
<dbReference type="PANTHER" id="PTHR32440:SF11">
    <property type="entry name" value="METALLOPHOSPHOESTERASE DOMAIN-CONTAINING PROTEIN"/>
    <property type="match status" value="1"/>
</dbReference>
<organism evidence="2 3">
    <name type="scientific">Penicillium canariense</name>
    <dbReference type="NCBI Taxonomy" id="189055"/>
    <lineage>
        <taxon>Eukaryota</taxon>
        <taxon>Fungi</taxon>
        <taxon>Dikarya</taxon>
        <taxon>Ascomycota</taxon>
        <taxon>Pezizomycotina</taxon>
        <taxon>Eurotiomycetes</taxon>
        <taxon>Eurotiomycetidae</taxon>
        <taxon>Eurotiales</taxon>
        <taxon>Aspergillaceae</taxon>
        <taxon>Penicillium</taxon>
    </lineage>
</organism>
<reference evidence="2" key="2">
    <citation type="journal article" date="2023" name="IMA Fungus">
        <title>Comparative genomic study of the Penicillium genus elucidates a diverse pangenome and 15 lateral gene transfer events.</title>
        <authorList>
            <person name="Petersen C."/>
            <person name="Sorensen T."/>
            <person name="Nielsen M.R."/>
            <person name="Sondergaard T.E."/>
            <person name="Sorensen J.L."/>
            <person name="Fitzpatrick D.A."/>
            <person name="Frisvad J.C."/>
            <person name="Nielsen K.L."/>
        </authorList>
    </citation>
    <scope>NUCLEOTIDE SEQUENCE</scope>
    <source>
        <strain evidence="2">IBT 26290</strain>
    </source>
</reference>
<evidence type="ECO:0000313" key="3">
    <source>
        <dbReference type="Proteomes" id="UP001149163"/>
    </source>
</evidence>
<protein>
    <recommendedName>
        <fullName evidence="1">Calcineurin-like phosphoesterase domain-containing protein</fullName>
    </recommendedName>
</protein>
<proteinExistence type="predicted"/>
<dbReference type="RefSeq" id="XP_056547280.1">
    <property type="nucleotide sequence ID" value="XM_056683674.1"/>
</dbReference>
<evidence type="ECO:0000313" key="2">
    <source>
        <dbReference type="EMBL" id="KAJ5175672.1"/>
    </source>
</evidence>
<dbReference type="InterPro" id="IPR004843">
    <property type="entry name" value="Calcineurin-like_PHP"/>
</dbReference>
<dbReference type="GO" id="GO:0016788">
    <property type="term" value="F:hydrolase activity, acting on ester bonds"/>
    <property type="evidence" value="ECO:0007669"/>
    <property type="project" value="TreeGrafter"/>
</dbReference>
<feature type="domain" description="Calcineurin-like phosphoesterase" evidence="1">
    <location>
        <begin position="34"/>
        <end position="209"/>
    </location>
</feature>
<dbReference type="OrthoDB" id="783096at2759"/>
<dbReference type="Pfam" id="PF00149">
    <property type="entry name" value="Metallophos"/>
    <property type="match status" value="1"/>
</dbReference>
<dbReference type="InterPro" id="IPR029052">
    <property type="entry name" value="Metallo-depent_PP-like"/>
</dbReference>
<dbReference type="EMBL" id="JAPQKN010000001">
    <property type="protein sequence ID" value="KAJ5175672.1"/>
    <property type="molecule type" value="Genomic_DNA"/>
</dbReference>
<keyword evidence="3" id="KW-1185">Reference proteome</keyword>
<dbReference type="CDD" id="cd07383">
    <property type="entry name" value="MPP_Dcr2"/>
    <property type="match status" value="1"/>
</dbReference>